<evidence type="ECO:0000256" key="1">
    <source>
        <dbReference type="SAM" id="Phobius"/>
    </source>
</evidence>
<keyword evidence="1" id="KW-0812">Transmembrane</keyword>
<keyword evidence="3" id="KW-1185">Reference proteome</keyword>
<keyword evidence="1" id="KW-0472">Membrane</keyword>
<evidence type="ECO:0000313" key="3">
    <source>
        <dbReference type="Proteomes" id="UP000287033"/>
    </source>
</evidence>
<evidence type="ECO:0000313" key="2">
    <source>
        <dbReference type="EMBL" id="GCC24661.1"/>
    </source>
</evidence>
<dbReference type="OrthoDB" id="10423823at2759"/>
<dbReference type="Proteomes" id="UP000287033">
    <property type="component" value="Unassembled WGS sequence"/>
</dbReference>
<protein>
    <submittedName>
        <fullName evidence="2">Uncharacterized protein</fullName>
    </submittedName>
</protein>
<dbReference type="AlphaFoldDB" id="A0A401S2N6"/>
<comment type="caution">
    <text evidence="2">The sequence shown here is derived from an EMBL/GenBank/DDBJ whole genome shotgun (WGS) entry which is preliminary data.</text>
</comment>
<feature type="transmembrane region" description="Helical" evidence="1">
    <location>
        <begin position="29"/>
        <end position="51"/>
    </location>
</feature>
<name>A0A401S2N6_CHIPU</name>
<dbReference type="EMBL" id="BEZZ01000063">
    <property type="protein sequence ID" value="GCC24661.1"/>
    <property type="molecule type" value="Genomic_DNA"/>
</dbReference>
<gene>
    <name evidence="2" type="ORF">chiPu_0003063</name>
</gene>
<proteinExistence type="predicted"/>
<keyword evidence="1" id="KW-1133">Transmembrane helix</keyword>
<sequence>MYKNDIKYHDDKPSAVCEGLIEQNCVLEIIWLALFPTICIVLLIVISYQLLKEDSSCNGVKSRQREAATNINEIQQEGGRSQSHVYEACPREHQFISSDQGENARQHEAAVYISEIKQEGRRMRSPVGACSREYQYIDSVLGYRVKTLPPNNSKGQNSENVSADEYANVDSATNRALSTPRHLLGANKRQHERPLYINEIQQEGSRKQPSGHEACSRENQHVEPIIVYQGTYDSVHIYGNIEERGSVAASRHEYANVLDLAGNEAFLTSQHLPGIFN</sequence>
<accession>A0A401S2N6</accession>
<reference evidence="2 3" key="1">
    <citation type="journal article" date="2018" name="Nat. Ecol. Evol.">
        <title>Shark genomes provide insights into elasmobranch evolution and the origin of vertebrates.</title>
        <authorList>
            <person name="Hara Y"/>
            <person name="Yamaguchi K"/>
            <person name="Onimaru K"/>
            <person name="Kadota M"/>
            <person name="Koyanagi M"/>
            <person name="Keeley SD"/>
            <person name="Tatsumi K"/>
            <person name="Tanaka K"/>
            <person name="Motone F"/>
            <person name="Kageyama Y"/>
            <person name="Nozu R"/>
            <person name="Adachi N"/>
            <person name="Nishimura O"/>
            <person name="Nakagawa R"/>
            <person name="Tanegashima C"/>
            <person name="Kiyatake I"/>
            <person name="Matsumoto R"/>
            <person name="Murakumo K"/>
            <person name="Nishida K"/>
            <person name="Terakita A"/>
            <person name="Kuratani S"/>
            <person name="Sato K"/>
            <person name="Hyodo S Kuraku.S."/>
        </authorList>
    </citation>
    <scope>NUCLEOTIDE SEQUENCE [LARGE SCALE GENOMIC DNA]</scope>
</reference>
<organism evidence="2 3">
    <name type="scientific">Chiloscyllium punctatum</name>
    <name type="common">Brownbanded bambooshark</name>
    <name type="synonym">Hemiscyllium punctatum</name>
    <dbReference type="NCBI Taxonomy" id="137246"/>
    <lineage>
        <taxon>Eukaryota</taxon>
        <taxon>Metazoa</taxon>
        <taxon>Chordata</taxon>
        <taxon>Craniata</taxon>
        <taxon>Vertebrata</taxon>
        <taxon>Chondrichthyes</taxon>
        <taxon>Elasmobranchii</taxon>
        <taxon>Galeomorphii</taxon>
        <taxon>Galeoidea</taxon>
        <taxon>Orectolobiformes</taxon>
        <taxon>Hemiscylliidae</taxon>
        <taxon>Chiloscyllium</taxon>
    </lineage>
</organism>